<dbReference type="CDD" id="cd09280">
    <property type="entry name" value="RNase_HI_eukaryote_like"/>
    <property type="match status" value="1"/>
</dbReference>
<dbReference type="STRING" id="75913.A0A0K0F9V3"/>
<dbReference type="InterPro" id="IPR036397">
    <property type="entry name" value="RNaseH_sf"/>
</dbReference>
<evidence type="ECO:0000256" key="4">
    <source>
        <dbReference type="ARBA" id="ARBA00022722"/>
    </source>
</evidence>
<evidence type="ECO:0000256" key="1">
    <source>
        <dbReference type="ARBA" id="ARBA00000077"/>
    </source>
</evidence>
<evidence type="ECO:0000256" key="2">
    <source>
        <dbReference type="ARBA" id="ARBA00005300"/>
    </source>
</evidence>
<evidence type="ECO:0000313" key="10">
    <source>
        <dbReference type="WBParaSite" id="SVE_0560500.1"/>
    </source>
</evidence>
<organism evidence="9 10">
    <name type="scientific">Strongyloides venezuelensis</name>
    <name type="common">Threadworm</name>
    <dbReference type="NCBI Taxonomy" id="75913"/>
    <lineage>
        <taxon>Eukaryota</taxon>
        <taxon>Metazoa</taxon>
        <taxon>Ecdysozoa</taxon>
        <taxon>Nematoda</taxon>
        <taxon>Chromadorea</taxon>
        <taxon>Rhabditida</taxon>
        <taxon>Tylenchina</taxon>
        <taxon>Panagrolaimomorpha</taxon>
        <taxon>Strongyloidoidea</taxon>
        <taxon>Strongyloididae</taxon>
        <taxon>Strongyloides</taxon>
    </lineage>
</organism>
<feature type="domain" description="RNase H type-1" evidence="8">
    <location>
        <begin position="16"/>
        <end position="162"/>
    </location>
</feature>
<name>A0A0K0F9V3_STRVS</name>
<dbReference type="PROSITE" id="PS50879">
    <property type="entry name" value="RNASE_H_1"/>
    <property type="match status" value="1"/>
</dbReference>
<comment type="catalytic activity">
    <reaction evidence="1">
        <text>Endonucleolytic cleavage to 5'-phosphomonoester.</text>
        <dbReference type="EC" id="3.1.26.4"/>
    </reaction>
</comment>
<dbReference type="AlphaFoldDB" id="A0A0K0F9V3"/>
<evidence type="ECO:0000256" key="5">
    <source>
        <dbReference type="ARBA" id="ARBA00022723"/>
    </source>
</evidence>
<dbReference type="InterPro" id="IPR050092">
    <property type="entry name" value="RNase_H"/>
</dbReference>
<proteinExistence type="inferred from homology"/>
<keyword evidence="5" id="KW-0479">Metal-binding</keyword>
<accession>A0A0K0F9V3</accession>
<dbReference type="PANTHER" id="PTHR10642:SF26">
    <property type="entry name" value="RIBONUCLEASE H1"/>
    <property type="match status" value="1"/>
</dbReference>
<dbReference type="InterPro" id="IPR012337">
    <property type="entry name" value="RNaseH-like_sf"/>
</dbReference>
<dbReference type="EC" id="3.1.26.4" evidence="3"/>
<keyword evidence="7" id="KW-0378">Hydrolase</keyword>
<dbReference type="Proteomes" id="UP000035680">
    <property type="component" value="Unassembled WGS sequence"/>
</dbReference>
<dbReference type="Pfam" id="PF00075">
    <property type="entry name" value="RNase_H"/>
    <property type="match status" value="1"/>
</dbReference>
<sequence length="165" mass="18872">MNVSSIRLLFISLFQQSSVIKIYIDGSFRQNLKCKSSAGIGVYWGDNDSRNISLKLVGNHTNSTTELNAALYALRQVKKLKIENAHIYSDSIYVVNSVNEWIHKWKENGWLTYGKKDVKHKELMIELNNLIEITGAKFYHVKGHSKDYGNEQAHHLAFKASQNDT</sequence>
<reference evidence="9" key="1">
    <citation type="submission" date="2014-07" db="EMBL/GenBank/DDBJ databases">
        <authorList>
            <person name="Martin A.A"/>
            <person name="De Silva N."/>
        </authorList>
    </citation>
    <scope>NUCLEOTIDE SEQUENCE</scope>
</reference>
<reference evidence="10" key="2">
    <citation type="submission" date="2015-08" db="UniProtKB">
        <authorList>
            <consortium name="WormBaseParasite"/>
        </authorList>
    </citation>
    <scope>IDENTIFICATION</scope>
</reference>
<protein>
    <recommendedName>
        <fullName evidence="3">ribonuclease H</fullName>
        <ecNumber evidence="3">3.1.26.4</ecNumber>
    </recommendedName>
</protein>
<evidence type="ECO:0000259" key="8">
    <source>
        <dbReference type="PROSITE" id="PS50879"/>
    </source>
</evidence>
<keyword evidence="4" id="KW-0540">Nuclease</keyword>
<evidence type="ECO:0000256" key="3">
    <source>
        <dbReference type="ARBA" id="ARBA00012180"/>
    </source>
</evidence>
<dbReference type="GO" id="GO:0004523">
    <property type="term" value="F:RNA-DNA hybrid ribonuclease activity"/>
    <property type="evidence" value="ECO:0007669"/>
    <property type="project" value="UniProtKB-EC"/>
</dbReference>
<dbReference type="WBParaSite" id="SVE_0560500.1">
    <property type="protein sequence ID" value="SVE_0560500.1"/>
    <property type="gene ID" value="SVE_0560500"/>
</dbReference>
<keyword evidence="6" id="KW-0255">Endonuclease</keyword>
<keyword evidence="9" id="KW-1185">Reference proteome</keyword>
<evidence type="ECO:0000313" key="9">
    <source>
        <dbReference type="Proteomes" id="UP000035680"/>
    </source>
</evidence>
<comment type="similarity">
    <text evidence="2">Belongs to the RNase H family.</text>
</comment>
<dbReference type="SUPFAM" id="SSF53098">
    <property type="entry name" value="Ribonuclease H-like"/>
    <property type="match status" value="1"/>
</dbReference>
<dbReference type="GO" id="GO:0043137">
    <property type="term" value="P:DNA replication, removal of RNA primer"/>
    <property type="evidence" value="ECO:0007669"/>
    <property type="project" value="TreeGrafter"/>
</dbReference>
<dbReference type="InterPro" id="IPR002156">
    <property type="entry name" value="RNaseH_domain"/>
</dbReference>
<dbReference type="GO" id="GO:0003676">
    <property type="term" value="F:nucleic acid binding"/>
    <property type="evidence" value="ECO:0007669"/>
    <property type="project" value="InterPro"/>
</dbReference>
<dbReference type="Gene3D" id="3.30.420.10">
    <property type="entry name" value="Ribonuclease H-like superfamily/Ribonuclease H"/>
    <property type="match status" value="1"/>
</dbReference>
<dbReference type="GO" id="GO:0046872">
    <property type="term" value="F:metal ion binding"/>
    <property type="evidence" value="ECO:0007669"/>
    <property type="project" value="UniProtKB-KW"/>
</dbReference>
<evidence type="ECO:0000256" key="6">
    <source>
        <dbReference type="ARBA" id="ARBA00022759"/>
    </source>
</evidence>
<evidence type="ECO:0000256" key="7">
    <source>
        <dbReference type="ARBA" id="ARBA00022801"/>
    </source>
</evidence>
<dbReference type="PANTHER" id="PTHR10642">
    <property type="entry name" value="RIBONUCLEASE H1"/>
    <property type="match status" value="1"/>
</dbReference>